<evidence type="ECO:0000313" key="19">
    <source>
        <dbReference type="EMBL" id="NXP16266.1"/>
    </source>
</evidence>
<dbReference type="Pfam" id="PF01390">
    <property type="entry name" value="SEA"/>
    <property type="match status" value="2"/>
</dbReference>
<dbReference type="GO" id="GO:0001750">
    <property type="term" value="C:photoreceptor outer segment"/>
    <property type="evidence" value="ECO:0007669"/>
    <property type="project" value="UniProtKB-SubCell"/>
</dbReference>
<dbReference type="GO" id="GO:0001917">
    <property type="term" value="C:photoreceptor inner segment"/>
    <property type="evidence" value="ECO:0007669"/>
    <property type="project" value="UniProtKB-SubCell"/>
</dbReference>
<dbReference type="InterPro" id="IPR036364">
    <property type="entry name" value="SEA_dom_sf"/>
</dbReference>
<feature type="region of interest" description="Disordered" evidence="17">
    <location>
        <begin position="617"/>
        <end position="637"/>
    </location>
</feature>
<accession>A0A7L1Y103</accession>
<keyword evidence="6" id="KW-0358">Heparin-binding</keyword>
<keyword evidence="7" id="KW-0732">Signal</keyword>
<dbReference type="AlphaFoldDB" id="A0A7L1Y103"/>
<evidence type="ECO:0000256" key="13">
    <source>
        <dbReference type="ARBA" id="ARBA00023290"/>
    </source>
</evidence>
<comment type="function">
    <text evidence="16">Chondroitin sulfate-, heparin- and hyaluronan-binding protein. May serve to form a basic macromolecular scaffold comprising the insoluble interphotoreceptor matrix.</text>
</comment>
<comment type="caution">
    <text evidence="19">The sequence shown here is derived from an EMBL/GenBank/DDBJ whole genome shotgun (WGS) entry which is preliminary data.</text>
</comment>
<dbReference type="SUPFAM" id="SSF82671">
    <property type="entry name" value="SEA domain"/>
    <property type="match status" value="2"/>
</dbReference>
<evidence type="ECO:0000313" key="20">
    <source>
        <dbReference type="Proteomes" id="UP000580825"/>
    </source>
</evidence>
<dbReference type="PANTHER" id="PTHR12199">
    <property type="entry name" value="INTERPHOTORECEPTOR MATRIX PROTEOGLYCAN"/>
    <property type="match status" value="1"/>
</dbReference>
<keyword evidence="9" id="KW-0730">Sialic acid</keyword>
<evidence type="ECO:0000256" key="9">
    <source>
        <dbReference type="ARBA" id="ARBA00022981"/>
    </source>
</evidence>
<dbReference type="SMART" id="SM00200">
    <property type="entry name" value="SEA"/>
    <property type="match status" value="2"/>
</dbReference>
<evidence type="ECO:0000256" key="2">
    <source>
        <dbReference type="ARBA" id="ARBA00004504"/>
    </source>
</evidence>
<keyword evidence="10" id="KW-0675">Receptor</keyword>
<evidence type="ECO:0000256" key="7">
    <source>
        <dbReference type="ARBA" id="ARBA00022729"/>
    </source>
</evidence>
<evidence type="ECO:0000256" key="6">
    <source>
        <dbReference type="ARBA" id="ARBA00022674"/>
    </source>
</evidence>
<protein>
    <recommendedName>
        <fullName evidence="14">Interphotoreceptor matrix proteoglycan 1</fullName>
    </recommendedName>
    <alternativeName>
        <fullName evidence="15">Sialoprotein associated with cones and rods</fullName>
    </alternativeName>
</protein>
<evidence type="ECO:0000259" key="18">
    <source>
        <dbReference type="PROSITE" id="PS50024"/>
    </source>
</evidence>
<dbReference type="Gene3D" id="3.30.70.960">
    <property type="entry name" value="SEA domain"/>
    <property type="match status" value="2"/>
</dbReference>
<evidence type="ECO:0000256" key="3">
    <source>
        <dbReference type="ARBA" id="ARBA00004593"/>
    </source>
</evidence>
<reference evidence="19 20" key="1">
    <citation type="submission" date="2019-09" db="EMBL/GenBank/DDBJ databases">
        <title>Bird 10,000 Genomes (B10K) Project - Family phase.</title>
        <authorList>
            <person name="Zhang G."/>
        </authorList>
    </citation>
    <scope>NUCLEOTIDE SEQUENCE [LARGE SCALE GENOMIC DNA]</scope>
    <source>
        <strain evidence="19">B10K-DU-002-46</strain>
        <tissue evidence="19">Muscle</tissue>
    </source>
</reference>
<dbReference type="PROSITE" id="PS50024">
    <property type="entry name" value="SEA"/>
    <property type="match status" value="2"/>
</dbReference>
<keyword evidence="20" id="KW-1185">Reference proteome</keyword>
<comment type="subcellular location">
    <subcellularLocation>
        <location evidence="2">Cell projection</location>
        <location evidence="2">Cilium</location>
        <location evidence="2">Photoreceptor outer segment</location>
    </subcellularLocation>
    <subcellularLocation>
        <location evidence="1">Photoreceptor inner segment</location>
    </subcellularLocation>
    <subcellularLocation>
        <location evidence="3">Secreted</location>
        <location evidence="3">Extracellular space</location>
        <location evidence="3">Extracellular matrix</location>
        <location evidence="3">Interphotoreceptor matrix</location>
    </subcellularLocation>
</comment>
<evidence type="ECO:0000256" key="11">
    <source>
        <dbReference type="ARBA" id="ARBA00023180"/>
    </source>
</evidence>
<evidence type="ECO:0000256" key="17">
    <source>
        <dbReference type="SAM" id="MobiDB-lite"/>
    </source>
</evidence>
<evidence type="ECO:0000256" key="8">
    <source>
        <dbReference type="ARBA" id="ARBA00022737"/>
    </source>
</evidence>
<evidence type="ECO:0000256" key="5">
    <source>
        <dbReference type="ARBA" id="ARBA00022530"/>
    </source>
</evidence>
<feature type="domain" description="SEA" evidence="18">
    <location>
        <begin position="695"/>
        <end position="808"/>
    </location>
</feature>
<dbReference type="PANTHER" id="PTHR12199:SF3">
    <property type="entry name" value="INTERPHOTORECEPTOR MATRIX PROTEOGLYCAN 1"/>
    <property type="match status" value="1"/>
</dbReference>
<feature type="non-terminal residue" evidence="19">
    <location>
        <position position="1"/>
    </location>
</feature>
<dbReference type="EMBL" id="VXBX01000018">
    <property type="protein sequence ID" value="NXP16266.1"/>
    <property type="molecule type" value="Genomic_DNA"/>
</dbReference>
<keyword evidence="5" id="KW-0272">Extracellular matrix</keyword>
<feature type="domain" description="SEA" evidence="18">
    <location>
        <begin position="207"/>
        <end position="325"/>
    </location>
</feature>
<evidence type="ECO:0000256" key="10">
    <source>
        <dbReference type="ARBA" id="ARBA00023170"/>
    </source>
</evidence>
<keyword evidence="4" id="KW-0964">Secreted</keyword>
<dbReference type="InterPro" id="IPR039861">
    <property type="entry name" value="IMPG"/>
</dbReference>
<name>A0A7L1Y103_9PASS</name>
<evidence type="ECO:0000256" key="1">
    <source>
        <dbReference type="ARBA" id="ARBA00004437"/>
    </source>
</evidence>
<gene>
    <name evidence="19" type="primary">Impg1</name>
    <name evidence="19" type="ORF">SCYSUP_R01052</name>
</gene>
<dbReference type="GO" id="GO:0033165">
    <property type="term" value="C:interphotoreceptor matrix"/>
    <property type="evidence" value="ECO:0007669"/>
    <property type="project" value="UniProtKB-SubCell"/>
</dbReference>
<dbReference type="Proteomes" id="UP000580825">
    <property type="component" value="Unassembled WGS sequence"/>
</dbReference>
<dbReference type="GO" id="GO:0007601">
    <property type="term" value="P:visual perception"/>
    <property type="evidence" value="ECO:0007669"/>
    <property type="project" value="InterPro"/>
</dbReference>
<keyword evidence="12" id="KW-0966">Cell projection</keyword>
<organism evidence="19 20">
    <name type="scientific">Scytalopus superciliaris</name>
    <dbReference type="NCBI Taxonomy" id="312124"/>
    <lineage>
        <taxon>Eukaryota</taxon>
        <taxon>Metazoa</taxon>
        <taxon>Chordata</taxon>
        <taxon>Craniata</taxon>
        <taxon>Vertebrata</taxon>
        <taxon>Euteleostomi</taxon>
        <taxon>Archelosauria</taxon>
        <taxon>Archosauria</taxon>
        <taxon>Dinosauria</taxon>
        <taxon>Saurischia</taxon>
        <taxon>Theropoda</taxon>
        <taxon>Coelurosauria</taxon>
        <taxon>Aves</taxon>
        <taxon>Neognathae</taxon>
        <taxon>Neoaves</taxon>
        <taxon>Telluraves</taxon>
        <taxon>Australaves</taxon>
        <taxon>Passeriformes</taxon>
        <taxon>Rhinocryptidae</taxon>
        <taxon>Scytalopus</taxon>
    </lineage>
</organism>
<evidence type="ECO:0000256" key="16">
    <source>
        <dbReference type="ARBA" id="ARBA00045407"/>
    </source>
</evidence>
<keyword evidence="11" id="KW-0325">Glycoprotein</keyword>
<proteinExistence type="predicted"/>
<sequence>EIPNRINRAEAKHLADASGSDKTERTTKRSRVSTIRRIFDMAKHRTKRSSFFSTGVKVCPQESVKQILASHQAYYRLRVCQEAVWEAFRIFLDRIPDTSEYQNWVTACQRETFCIFDIGKNFSNSQEHLEIIQRRVKHRTFQERKDEISAEKAAGKKVEEIPSISTGSPGTPLSPYAPNGTLLKEIVNDTKTPVKDLGTNAVPELPVEQMVEFSVTLTGQEYSDELSDPNSPEYRQLAAKFQLQMKKIFEKLPGFKEIRVLGFRSSSTVARYVVNFERDGSEIKSTADDISTIGSNKVESEKIPISPVEEGEISATKLTVTDLQQLVATALHEDQSLPMDLGTLQFTDESIIPPSDFDNDIQGMVTIPLAGPDLEESVSMELPLGYPSPATVDQTGDILGEFTTESPDLSEEFSFPEELSNFITSEPEFPTKPSREPFQDRSPPYTQVTATDHLTFTVPFSPPKSEDSYLPPAADDFVSNDIITDGYVSPVEQVTTVAIYTTGSFTTPSLQAEGEDGETEEKAELIDITEPPFKDAEQDIPPEQAVKIMEEPESSGDDVFVTASTYEMLPFFTGSSDLSTVQPEGVTTDVLSSDQIAPLPAATSPSYSPSEIIEQSLELPEPSAPTPESIPPDGTGMGVQDIAAELDHIGGLSTAALDEGEHGSGYISVLTTETTPAPTLKYVTTSSMTTAGKGKELVVFFSLRVTNMHFSDDLFNRSSTEYKALEQQFMQLLLPYLQSNLTGFKHLEILNFRNGSVIVNSKMKFARTVPYNITEAVHCVLEDFCDAAAQHLNLEIDSYSLDIEPADQADPCKFMACDKFSECIMNEWTKEADCLCKPGYASQDGLPCRSLCELEPHLCVNGGKCELVPGRGAVCR</sequence>
<dbReference type="GO" id="GO:0005540">
    <property type="term" value="F:hyaluronic acid binding"/>
    <property type="evidence" value="ECO:0007669"/>
    <property type="project" value="UniProtKB-KW"/>
</dbReference>
<evidence type="ECO:0000256" key="4">
    <source>
        <dbReference type="ARBA" id="ARBA00022525"/>
    </source>
</evidence>
<evidence type="ECO:0000256" key="14">
    <source>
        <dbReference type="ARBA" id="ARBA00040753"/>
    </source>
</evidence>
<dbReference type="GO" id="GO:0008201">
    <property type="term" value="F:heparin binding"/>
    <property type="evidence" value="ECO:0007669"/>
    <property type="project" value="UniProtKB-KW"/>
</dbReference>
<keyword evidence="13" id="KW-0373">Hyaluronic acid</keyword>
<feature type="non-terminal residue" evidence="19">
    <location>
        <position position="876"/>
    </location>
</feature>
<keyword evidence="8" id="KW-0677">Repeat</keyword>
<evidence type="ECO:0000256" key="12">
    <source>
        <dbReference type="ARBA" id="ARBA00023273"/>
    </source>
</evidence>
<evidence type="ECO:0000256" key="15">
    <source>
        <dbReference type="ARBA" id="ARBA00042018"/>
    </source>
</evidence>
<dbReference type="InterPro" id="IPR000082">
    <property type="entry name" value="SEA_dom"/>
</dbReference>